<evidence type="ECO:0000256" key="4">
    <source>
        <dbReference type="ARBA" id="ARBA00022603"/>
    </source>
</evidence>
<dbReference type="EC" id="1.3.1.76" evidence="16"/>
<dbReference type="Gene3D" id="3.30.160.110">
    <property type="entry name" value="Siroheme synthase, domain 2"/>
    <property type="match status" value="1"/>
</dbReference>
<keyword evidence="8" id="KW-0520">NAD</keyword>
<dbReference type="EC" id="2.1.1.107" evidence="16"/>
<feature type="domain" description="Tetrapyrrole methylase" evidence="15">
    <location>
        <begin position="219"/>
        <end position="431"/>
    </location>
</feature>
<dbReference type="AlphaFoldDB" id="A0A840WWU9"/>
<dbReference type="FunFam" id="3.40.1010.10:FF:000001">
    <property type="entry name" value="Siroheme synthase"/>
    <property type="match status" value="1"/>
</dbReference>
<evidence type="ECO:0000256" key="11">
    <source>
        <dbReference type="ARBA" id="ARBA00023268"/>
    </source>
</evidence>
<dbReference type="Gene3D" id="3.40.50.720">
    <property type="entry name" value="NAD(P)-binding Rossmann-like Domain"/>
    <property type="match status" value="1"/>
</dbReference>
<dbReference type="RefSeq" id="WP_184007511.1">
    <property type="nucleotide sequence ID" value="NZ_JACIJS010000001.1"/>
</dbReference>
<accession>A0A840WWU9</accession>
<dbReference type="GO" id="GO:0004851">
    <property type="term" value="F:uroporphyrin-III C-methyltransferase activity"/>
    <property type="evidence" value="ECO:0007669"/>
    <property type="project" value="UniProtKB-EC"/>
</dbReference>
<dbReference type="PANTHER" id="PTHR45790">
    <property type="entry name" value="SIROHEME SYNTHASE-RELATED"/>
    <property type="match status" value="1"/>
</dbReference>
<dbReference type="PROSITE" id="PS00839">
    <property type="entry name" value="SUMT_1"/>
    <property type="match status" value="1"/>
</dbReference>
<evidence type="ECO:0000313" key="17">
    <source>
        <dbReference type="Proteomes" id="UP000553766"/>
    </source>
</evidence>
<keyword evidence="3" id="KW-0169">Cobalamin biosynthesis</keyword>
<dbReference type="Pfam" id="PF13241">
    <property type="entry name" value="NAD_binding_7"/>
    <property type="match status" value="1"/>
</dbReference>
<dbReference type="SUPFAM" id="SSF51735">
    <property type="entry name" value="NAD(P)-binding Rossmann-fold domains"/>
    <property type="match status" value="1"/>
</dbReference>
<comment type="pathway">
    <text evidence="12">Porphyrin-containing compound metabolism; siroheme biosynthesis; precorrin-2 from uroporphyrinogen III: step 1/1.</text>
</comment>
<evidence type="ECO:0000259" key="15">
    <source>
        <dbReference type="Pfam" id="PF00590"/>
    </source>
</evidence>
<keyword evidence="5 16" id="KW-0808">Transferase</keyword>
<dbReference type="NCBIfam" id="NF007922">
    <property type="entry name" value="PRK10637.1"/>
    <property type="match status" value="1"/>
</dbReference>
<comment type="similarity">
    <text evidence="2">Belongs to the precorrin methyltransferase family.</text>
</comment>
<gene>
    <name evidence="16" type="ORF">FHS89_000173</name>
</gene>
<evidence type="ECO:0000256" key="14">
    <source>
        <dbReference type="PIRSR" id="PIRSR036426-1"/>
    </source>
</evidence>
<dbReference type="PIRSF" id="PIRSF036426">
    <property type="entry name" value="Sirohaem_synth"/>
    <property type="match status" value="1"/>
</dbReference>
<evidence type="ECO:0000256" key="12">
    <source>
        <dbReference type="ARBA" id="ARBA00025705"/>
    </source>
</evidence>
<dbReference type="InterPro" id="IPR006367">
    <property type="entry name" value="Sirohaem_synthase_N"/>
</dbReference>
<dbReference type="GO" id="GO:0019354">
    <property type="term" value="P:siroheme biosynthetic process"/>
    <property type="evidence" value="ECO:0007669"/>
    <property type="project" value="UniProtKB-UniPathway"/>
</dbReference>
<evidence type="ECO:0000256" key="3">
    <source>
        <dbReference type="ARBA" id="ARBA00022573"/>
    </source>
</evidence>
<dbReference type="NCBIfam" id="NF004790">
    <property type="entry name" value="PRK06136.1"/>
    <property type="match status" value="1"/>
</dbReference>
<dbReference type="InterPro" id="IPR014777">
    <property type="entry name" value="4pyrrole_Mease_sub1"/>
</dbReference>
<evidence type="ECO:0000256" key="6">
    <source>
        <dbReference type="ARBA" id="ARBA00022691"/>
    </source>
</evidence>
<sequence length="469" mass="49474">MQTFPMFLKMSGRRVIVFGGEEEAAQKTRLMLKTEAEIVVVAESLCPELAELARAGRVIHHAPAITADGISGAVLAFCASGCPGADAAHAALAREARVLVNAVDQPDLCDAFTPAIVDRDPVVVAIGTEGTAPVLARRIKSKLETELEPNLGRFAASLGRMRGMVAHRVQKDARRAFWAWVWDVLRPLHASGAEDEALNRMTEAALAGRAPDAARAGSVSLVGAGPGGVDLITLRGLRRLQEADVILHDALSDPEILELARRDAERIDVGKICGDTKRPSAWQQDRIARLMVQHASEGKHVVRLKCGDPGLFGRAREEMDACDAAGIPVEIVPGITAAFAASAEFNAVLTERHEIDAITLASARKATGAACTSAAPTLRPGGAIAYYMGVREAAAIEAGLLQTCPADLPCQIVSRAGYADARSVTTTLSDLSGTIERDGIKSPAILFVKWPTSHGVAAATAPVARVLHA</sequence>
<evidence type="ECO:0000256" key="8">
    <source>
        <dbReference type="ARBA" id="ARBA00023027"/>
    </source>
</evidence>
<evidence type="ECO:0000256" key="13">
    <source>
        <dbReference type="ARBA" id="ARBA00047561"/>
    </source>
</evidence>
<keyword evidence="11" id="KW-0511">Multifunctional enzyme</keyword>
<organism evidence="16 17">
    <name type="scientific">Rubricella aquisinus</name>
    <dbReference type="NCBI Taxonomy" id="2028108"/>
    <lineage>
        <taxon>Bacteria</taxon>
        <taxon>Pseudomonadati</taxon>
        <taxon>Pseudomonadota</taxon>
        <taxon>Alphaproteobacteria</taxon>
        <taxon>Rhodobacterales</taxon>
        <taxon>Paracoccaceae</taxon>
        <taxon>Rubricella</taxon>
    </lineage>
</organism>
<dbReference type="GO" id="GO:0009236">
    <property type="term" value="P:cobalamin biosynthetic process"/>
    <property type="evidence" value="ECO:0007669"/>
    <property type="project" value="UniProtKB-KW"/>
</dbReference>
<feature type="active site" description="Proton acceptor" evidence="14">
    <location>
        <position position="249"/>
    </location>
</feature>
<dbReference type="Gene3D" id="3.30.950.10">
    <property type="entry name" value="Methyltransferase, Cobalt-precorrin-4 Transmethylase, Domain 2"/>
    <property type="match status" value="1"/>
</dbReference>
<comment type="pathway">
    <text evidence="1">Porphyrin-containing compound metabolism; siroheme biosynthesis; sirohydrochlorin from precorrin-2: step 1/1.</text>
</comment>
<keyword evidence="9 16" id="KW-0456">Lyase</keyword>
<name>A0A840WWU9_9RHOB</name>
<dbReference type="UniPathway" id="UPA00262">
    <property type="reaction ID" value="UER00211"/>
</dbReference>
<dbReference type="PANTHER" id="PTHR45790:SF3">
    <property type="entry name" value="S-ADENOSYL-L-METHIONINE-DEPENDENT UROPORPHYRINOGEN III METHYLTRANSFERASE, CHLOROPLASTIC"/>
    <property type="match status" value="1"/>
</dbReference>
<evidence type="ECO:0000256" key="9">
    <source>
        <dbReference type="ARBA" id="ARBA00023239"/>
    </source>
</evidence>
<dbReference type="GO" id="GO:0043115">
    <property type="term" value="F:precorrin-2 dehydrogenase activity"/>
    <property type="evidence" value="ECO:0007669"/>
    <property type="project" value="UniProtKB-EC"/>
</dbReference>
<dbReference type="GO" id="GO:0032259">
    <property type="term" value="P:methylation"/>
    <property type="evidence" value="ECO:0007669"/>
    <property type="project" value="UniProtKB-KW"/>
</dbReference>
<dbReference type="EC" id="4.99.1.4" evidence="16"/>
<dbReference type="Proteomes" id="UP000553766">
    <property type="component" value="Unassembled WGS sequence"/>
</dbReference>
<evidence type="ECO:0000256" key="2">
    <source>
        <dbReference type="ARBA" id="ARBA00005879"/>
    </source>
</evidence>
<dbReference type="InterPro" id="IPR000878">
    <property type="entry name" value="4pyrrol_Mease"/>
</dbReference>
<keyword evidence="6" id="KW-0949">S-adenosyl-L-methionine</keyword>
<dbReference type="SUPFAM" id="SSF53790">
    <property type="entry name" value="Tetrapyrrole methylase"/>
    <property type="match status" value="1"/>
</dbReference>
<keyword evidence="7 16" id="KW-0560">Oxidoreductase</keyword>
<evidence type="ECO:0000313" key="16">
    <source>
        <dbReference type="EMBL" id="MBB5514175.1"/>
    </source>
</evidence>
<dbReference type="InterPro" id="IPR003043">
    <property type="entry name" value="Uropor_MeTrfase_CS"/>
</dbReference>
<evidence type="ECO:0000256" key="10">
    <source>
        <dbReference type="ARBA" id="ARBA00023244"/>
    </source>
</evidence>
<feature type="active site" description="Proton donor" evidence="14">
    <location>
        <position position="271"/>
    </location>
</feature>
<dbReference type="Pfam" id="PF00590">
    <property type="entry name" value="TP_methylase"/>
    <property type="match status" value="1"/>
</dbReference>
<dbReference type="InterPro" id="IPR050161">
    <property type="entry name" value="Siro_Cobalamin_biosynth"/>
</dbReference>
<comment type="catalytic activity">
    <reaction evidence="13">
        <text>precorrin-2 + NAD(+) = sirohydrochlorin + NADH + 2 H(+)</text>
        <dbReference type="Rhea" id="RHEA:15613"/>
        <dbReference type="ChEBI" id="CHEBI:15378"/>
        <dbReference type="ChEBI" id="CHEBI:57540"/>
        <dbReference type="ChEBI" id="CHEBI:57945"/>
        <dbReference type="ChEBI" id="CHEBI:58351"/>
        <dbReference type="ChEBI" id="CHEBI:58827"/>
        <dbReference type="EC" id="1.3.1.76"/>
    </reaction>
</comment>
<evidence type="ECO:0000256" key="5">
    <source>
        <dbReference type="ARBA" id="ARBA00022679"/>
    </source>
</evidence>
<dbReference type="GO" id="GO:0051266">
    <property type="term" value="F:sirohydrochlorin ferrochelatase activity"/>
    <property type="evidence" value="ECO:0007669"/>
    <property type="project" value="UniProtKB-EC"/>
</dbReference>
<dbReference type="InterPro" id="IPR036291">
    <property type="entry name" value="NAD(P)-bd_dom_sf"/>
</dbReference>
<dbReference type="SUPFAM" id="SSF75615">
    <property type="entry name" value="Siroheme synthase middle domains-like"/>
    <property type="match status" value="1"/>
</dbReference>
<evidence type="ECO:0000256" key="1">
    <source>
        <dbReference type="ARBA" id="ARBA00005010"/>
    </source>
</evidence>
<keyword evidence="10" id="KW-0627">Porphyrin biosynthesis</keyword>
<dbReference type="EMBL" id="JACIJS010000001">
    <property type="protein sequence ID" value="MBB5514175.1"/>
    <property type="molecule type" value="Genomic_DNA"/>
</dbReference>
<reference evidence="16 17" key="1">
    <citation type="submission" date="2020-08" db="EMBL/GenBank/DDBJ databases">
        <title>Genomic Encyclopedia of Type Strains, Phase IV (KMG-IV): sequencing the most valuable type-strain genomes for metagenomic binning, comparative biology and taxonomic classification.</title>
        <authorList>
            <person name="Goeker M."/>
        </authorList>
    </citation>
    <scope>NUCLEOTIDE SEQUENCE [LARGE SCALE GENOMIC DNA]</scope>
    <source>
        <strain evidence="16 17">DSM 103377</strain>
    </source>
</reference>
<protein>
    <submittedName>
        <fullName evidence="16">Uroporphyrin-III C-methyltransferase/precorrin-2 dehydrogenase/sirohydrochlorin ferrochelatase</fullName>
        <ecNumber evidence="16">1.3.1.76</ecNumber>
        <ecNumber evidence="16">2.1.1.107</ecNumber>
        <ecNumber evidence="16">4.99.1.4</ecNumber>
    </submittedName>
</protein>
<dbReference type="NCBIfam" id="TIGR01470">
    <property type="entry name" value="cysG_Nterm"/>
    <property type="match status" value="1"/>
</dbReference>
<evidence type="ECO:0000256" key="7">
    <source>
        <dbReference type="ARBA" id="ARBA00023002"/>
    </source>
</evidence>
<dbReference type="InterPro" id="IPR014776">
    <property type="entry name" value="4pyrrole_Mease_sub2"/>
</dbReference>
<dbReference type="InterPro" id="IPR012409">
    <property type="entry name" value="Sirohaem_synth"/>
</dbReference>
<dbReference type="CDD" id="cd11642">
    <property type="entry name" value="SUMT"/>
    <property type="match status" value="1"/>
</dbReference>
<proteinExistence type="inferred from homology"/>
<dbReference type="InterPro" id="IPR006366">
    <property type="entry name" value="CobA/CysG_C"/>
</dbReference>
<dbReference type="Gene3D" id="3.40.1010.10">
    <property type="entry name" value="Cobalt-precorrin-4 Transmethylase, Domain 1"/>
    <property type="match status" value="1"/>
</dbReference>
<dbReference type="GO" id="GO:0051287">
    <property type="term" value="F:NAD binding"/>
    <property type="evidence" value="ECO:0007669"/>
    <property type="project" value="InterPro"/>
</dbReference>
<dbReference type="NCBIfam" id="TIGR01469">
    <property type="entry name" value="cobA_cysG_Cterm"/>
    <property type="match status" value="1"/>
</dbReference>
<keyword evidence="4 16" id="KW-0489">Methyltransferase</keyword>
<keyword evidence="17" id="KW-1185">Reference proteome</keyword>
<comment type="caution">
    <text evidence="16">The sequence shown here is derived from an EMBL/GenBank/DDBJ whole genome shotgun (WGS) entry which is preliminary data.</text>
</comment>
<dbReference type="InterPro" id="IPR035996">
    <property type="entry name" value="4pyrrol_Methylase_sf"/>
</dbReference>